<reference evidence="6" key="1">
    <citation type="journal article" date="2016" name="Nature">
        <title>The genome of the seagrass Zostera marina reveals angiosperm adaptation to the sea.</title>
        <authorList>
            <person name="Olsen J.L."/>
            <person name="Rouze P."/>
            <person name="Verhelst B."/>
            <person name="Lin Y.-C."/>
            <person name="Bayer T."/>
            <person name="Collen J."/>
            <person name="Dattolo E."/>
            <person name="De Paoli E."/>
            <person name="Dittami S."/>
            <person name="Maumus F."/>
            <person name="Michel G."/>
            <person name="Kersting A."/>
            <person name="Lauritano C."/>
            <person name="Lohaus R."/>
            <person name="Toepel M."/>
            <person name="Tonon T."/>
            <person name="Vanneste K."/>
            <person name="Amirebrahimi M."/>
            <person name="Brakel J."/>
            <person name="Bostroem C."/>
            <person name="Chovatia M."/>
            <person name="Grimwood J."/>
            <person name="Jenkins J.W."/>
            <person name="Jueterbock A."/>
            <person name="Mraz A."/>
            <person name="Stam W.T."/>
            <person name="Tice H."/>
            <person name="Bornberg-Bauer E."/>
            <person name="Green P.J."/>
            <person name="Pearson G.A."/>
            <person name="Procaccini G."/>
            <person name="Duarte C.M."/>
            <person name="Schmutz J."/>
            <person name="Reusch T.B.H."/>
            <person name="Van de Peer Y."/>
        </authorList>
    </citation>
    <scope>NUCLEOTIDE SEQUENCE [LARGE SCALE GENOMIC DNA]</scope>
    <source>
        <strain evidence="6">cv. Finnish</strain>
    </source>
</reference>
<evidence type="ECO:0000256" key="3">
    <source>
        <dbReference type="SAM" id="MobiDB-lite"/>
    </source>
</evidence>
<evidence type="ECO:0000313" key="6">
    <source>
        <dbReference type="Proteomes" id="UP000036987"/>
    </source>
</evidence>
<evidence type="ECO:0000259" key="4">
    <source>
        <dbReference type="PROSITE" id="PS51166"/>
    </source>
</evidence>
<dbReference type="Gene3D" id="2.60.40.10">
    <property type="entry name" value="Immunoglobulins"/>
    <property type="match status" value="1"/>
</dbReference>
<feature type="domain" description="CBM20" evidence="4">
    <location>
        <begin position="20"/>
        <end position="128"/>
    </location>
</feature>
<keyword evidence="2" id="KW-0067">ATP-binding</keyword>
<evidence type="ECO:0000256" key="1">
    <source>
        <dbReference type="ARBA" id="ARBA00022741"/>
    </source>
</evidence>
<dbReference type="PIRSF" id="PIRSF000709">
    <property type="entry name" value="6PFK_2-Ptase"/>
    <property type="match status" value="1"/>
</dbReference>
<dbReference type="InterPro" id="IPR013079">
    <property type="entry name" value="6Phosfructo_kin"/>
</dbReference>
<dbReference type="GO" id="GO:0004331">
    <property type="term" value="F:fructose-2,6-bisphosphate 2-phosphatase activity"/>
    <property type="evidence" value="ECO:0000318"/>
    <property type="project" value="GO_Central"/>
</dbReference>
<dbReference type="SUPFAM" id="SSF49452">
    <property type="entry name" value="Starch-binding domain-like"/>
    <property type="match status" value="1"/>
</dbReference>
<dbReference type="InterPro" id="IPR013078">
    <property type="entry name" value="His_Pase_superF_clade-1"/>
</dbReference>
<dbReference type="PANTHER" id="PTHR10606">
    <property type="entry name" value="6-PHOSPHOFRUCTO-2-KINASE/FRUCTOSE-2,6-BISPHOSPHATASE"/>
    <property type="match status" value="1"/>
</dbReference>
<dbReference type="EMBL" id="LFYR01000915">
    <property type="protein sequence ID" value="KMZ67311.1"/>
    <property type="molecule type" value="Genomic_DNA"/>
</dbReference>
<dbReference type="GO" id="GO:0006000">
    <property type="term" value="P:fructose metabolic process"/>
    <property type="evidence" value="ECO:0007669"/>
    <property type="project" value="InterPro"/>
</dbReference>
<dbReference type="Pfam" id="PF00300">
    <property type="entry name" value="His_Phos_1"/>
    <property type="match status" value="1"/>
</dbReference>
<dbReference type="AlphaFoldDB" id="A0A0K9PED0"/>
<dbReference type="PROSITE" id="PS51166">
    <property type="entry name" value="CBM20"/>
    <property type="match status" value="1"/>
</dbReference>
<sequence>MGSSSSKTVSISDAAGSSDDGGGGQLYVSLKLRNVNLKTDLVPHVYGSVPLIGSWDSVKAIPMKRESSSSWELIFVLPANHEKLYFKFLLETKHDNRSSLVEEEGPNRLLQGGKLEEESRDIMFKMDGQVLEYKFVIRVDAISPFDLASGWRAYQNNFEPSAVRGIPDVSISSRLESENQEETVSIISINPTTTTGPSLSLSKSEGTFSSTQIKEDKRDLYIPKLSRPASASVFVNNAIEMDYDLKKAMPEASGAVAAAVVADRMLGTNEGRQIAIVLVGLPARGKTFTAAKLTRYLRWLGHETKHFNVGKTRRIKFGTNQSAEFFHPENPEGLEARNEMAALDMEDMLSWMQDGGQVGIFDATNSTRERRNMLMKMAEGKCKIIFLEIICNDESIIKRNILLKIQQSPDYSDVSDFEAGLSDFKSRLANYEEAYEPVEEGSYIKMIDMIGGRGGQIQVNNISGYLPGKIVFFLVNTHLSPRPIILTRHGQSQDNVRERVGGDSVLSEAGEVYSKKLAKFLEKRLKSEKTASIWTSTLQRSILTANPIVGFPKIQWRALDEINTGVCDGMTYEEIKRNMPEESILREKDKLRYRYLRGESYLDIIQRLEPVIIELERQQAPVVVMSHQAVLRALYAYFADKPLKEIPFLEVPLHTIIEIQMGVSGVEEKRYKL</sequence>
<organism evidence="5 6">
    <name type="scientific">Zostera marina</name>
    <name type="common">Eelgrass</name>
    <dbReference type="NCBI Taxonomy" id="29655"/>
    <lineage>
        <taxon>Eukaryota</taxon>
        <taxon>Viridiplantae</taxon>
        <taxon>Streptophyta</taxon>
        <taxon>Embryophyta</taxon>
        <taxon>Tracheophyta</taxon>
        <taxon>Spermatophyta</taxon>
        <taxon>Magnoliopsida</taxon>
        <taxon>Liliopsida</taxon>
        <taxon>Zosteraceae</taxon>
        <taxon>Zostera</taxon>
    </lineage>
</organism>
<proteinExistence type="predicted"/>
<dbReference type="PRINTS" id="PR00991">
    <property type="entry name" value="6PFRUCTKNASE"/>
</dbReference>
<evidence type="ECO:0000313" key="5">
    <source>
        <dbReference type="EMBL" id="KMZ67311.1"/>
    </source>
</evidence>
<keyword evidence="1" id="KW-0547">Nucleotide-binding</keyword>
<dbReference type="Gene3D" id="3.40.50.300">
    <property type="entry name" value="P-loop containing nucleotide triphosphate hydrolases"/>
    <property type="match status" value="1"/>
</dbReference>
<dbReference type="InterPro" id="IPR002044">
    <property type="entry name" value="CBM20"/>
</dbReference>
<keyword evidence="6" id="KW-1185">Reference proteome</keyword>
<dbReference type="OrthoDB" id="267323at2759"/>
<dbReference type="GO" id="GO:0006003">
    <property type="term" value="P:fructose 2,6-bisphosphate metabolic process"/>
    <property type="evidence" value="ECO:0000318"/>
    <property type="project" value="GO_Central"/>
</dbReference>
<dbReference type="InterPro" id="IPR001345">
    <property type="entry name" value="PG/BPGM_mutase_AS"/>
</dbReference>
<dbReference type="GO" id="GO:0005829">
    <property type="term" value="C:cytosol"/>
    <property type="evidence" value="ECO:0000318"/>
    <property type="project" value="GO_Central"/>
</dbReference>
<feature type="region of interest" description="Disordered" evidence="3">
    <location>
        <begin position="1"/>
        <end position="20"/>
    </location>
</feature>
<dbReference type="PROSITE" id="PS00175">
    <property type="entry name" value="PG_MUTASE"/>
    <property type="match status" value="1"/>
</dbReference>
<dbReference type="PANTHER" id="PTHR10606:SF76">
    <property type="entry name" value="6-PHOSPHOFRUCTO-2-KINASE FAMILY PROTEIN, EXPRESSED"/>
    <property type="match status" value="1"/>
</dbReference>
<dbReference type="InterPro" id="IPR013784">
    <property type="entry name" value="Carb-bd-like_fold"/>
</dbReference>
<dbReference type="SMART" id="SM01065">
    <property type="entry name" value="CBM_2"/>
    <property type="match status" value="1"/>
</dbReference>
<dbReference type="Pfam" id="PF01591">
    <property type="entry name" value="6PF2K"/>
    <property type="match status" value="1"/>
</dbReference>
<comment type="caution">
    <text evidence="5">The sequence shown here is derived from an EMBL/GenBank/DDBJ whole genome shotgun (WGS) entry which is preliminary data.</text>
</comment>
<feature type="compositionally biased region" description="Polar residues" evidence="3">
    <location>
        <begin position="1"/>
        <end position="11"/>
    </location>
</feature>
<dbReference type="SUPFAM" id="SSF53254">
    <property type="entry name" value="Phosphoglycerate mutase-like"/>
    <property type="match status" value="1"/>
</dbReference>
<dbReference type="Proteomes" id="UP000036987">
    <property type="component" value="Unassembled WGS sequence"/>
</dbReference>
<evidence type="ECO:0000256" key="2">
    <source>
        <dbReference type="ARBA" id="ARBA00022840"/>
    </source>
</evidence>
<keyword evidence="5" id="KW-0808">Transferase</keyword>
<dbReference type="FunFam" id="2.60.40.10:FF:000740">
    <property type="entry name" value="6-phosphofructo-2-kinase/fructose-2,6-bisphosphatase"/>
    <property type="match status" value="1"/>
</dbReference>
<dbReference type="GO" id="GO:2001070">
    <property type="term" value="F:starch binding"/>
    <property type="evidence" value="ECO:0007669"/>
    <property type="project" value="InterPro"/>
</dbReference>
<dbReference type="InterPro" id="IPR013783">
    <property type="entry name" value="Ig-like_fold"/>
</dbReference>
<dbReference type="Pfam" id="PF00686">
    <property type="entry name" value="CBM_20"/>
    <property type="match status" value="1"/>
</dbReference>
<dbReference type="Gene3D" id="3.40.50.1240">
    <property type="entry name" value="Phosphoglycerate mutase-like"/>
    <property type="match status" value="1"/>
</dbReference>
<dbReference type="OMA" id="RNMLMRM"/>
<keyword evidence="5" id="KW-0418">Kinase</keyword>
<dbReference type="STRING" id="29655.A0A0K9PED0"/>
<dbReference type="InterPro" id="IPR003094">
    <property type="entry name" value="6Pfruct_kin"/>
</dbReference>
<accession>A0A0K9PED0</accession>
<gene>
    <name evidence="5" type="ORF">ZOSMA_26G00600</name>
</gene>
<name>A0A0K9PED0_ZOSMR</name>
<dbReference type="SMART" id="SM00855">
    <property type="entry name" value="PGAM"/>
    <property type="match status" value="1"/>
</dbReference>
<dbReference type="FunFam" id="3.40.50.300:FF:000644">
    <property type="entry name" value="GpmB, Fructose-2,6-bisphosphatase"/>
    <property type="match status" value="1"/>
</dbReference>
<dbReference type="GO" id="GO:0003873">
    <property type="term" value="F:6-phosphofructo-2-kinase activity"/>
    <property type="evidence" value="ECO:0000318"/>
    <property type="project" value="GO_Central"/>
</dbReference>
<dbReference type="InterPro" id="IPR027417">
    <property type="entry name" value="P-loop_NTPase"/>
</dbReference>
<dbReference type="GO" id="GO:0005524">
    <property type="term" value="F:ATP binding"/>
    <property type="evidence" value="ECO:0007669"/>
    <property type="project" value="UniProtKB-KW"/>
</dbReference>
<dbReference type="InterPro" id="IPR029033">
    <property type="entry name" value="His_PPase_superfam"/>
</dbReference>
<dbReference type="SUPFAM" id="SSF52540">
    <property type="entry name" value="P-loop containing nucleoside triphosphate hydrolases"/>
    <property type="match status" value="1"/>
</dbReference>
<protein>
    <submittedName>
        <fullName evidence="5">6-phosphofructo-2-kinase</fullName>
    </submittedName>
</protein>
<dbReference type="CDD" id="cd07067">
    <property type="entry name" value="HP_PGM_like"/>
    <property type="match status" value="1"/>
</dbReference>
<dbReference type="FunFam" id="3.40.50.1240:FF:000006">
    <property type="entry name" value="6-phosphofructo-2-kinase/fructose-2, 6-bisphosphatase"/>
    <property type="match status" value="1"/>
</dbReference>